<dbReference type="SUPFAM" id="SSF51735">
    <property type="entry name" value="NAD(P)-binding Rossmann-fold domains"/>
    <property type="match status" value="1"/>
</dbReference>
<evidence type="ECO:0000256" key="2">
    <source>
        <dbReference type="ARBA" id="ARBA00023002"/>
    </source>
</evidence>
<keyword evidence="2 6" id="KW-0560">Oxidoreductase</keyword>
<dbReference type="EMBL" id="JAVDWH010000001">
    <property type="protein sequence ID" value="MDR7086336.1"/>
    <property type="molecule type" value="Genomic_DNA"/>
</dbReference>
<dbReference type="InterPro" id="IPR006115">
    <property type="entry name" value="6PGDH_NADP-bd"/>
</dbReference>
<keyword evidence="3" id="KW-0520">NAD</keyword>
<dbReference type="Proteomes" id="UP001257739">
    <property type="component" value="Unassembled WGS sequence"/>
</dbReference>
<dbReference type="RefSeq" id="WP_309967961.1">
    <property type="nucleotide sequence ID" value="NZ_JAVDWH010000001.1"/>
</dbReference>
<evidence type="ECO:0000259" key="4">
    <source>
        <dbReference type="Pfam" id="PF03446"/>
    </source>
</evidence>
<feature type="domain" description="3-hydroxyisobutyrate dehydrogenase-like NAD-binding" evidence="5">
    <location>
        <begin position="173"/>
        <end position="280"/>
    </location>
</feature>
<dbReference type="SUPFAM" id="SSF48179">
    <property type="entry name" value="6-phosphogluconate dehydrogenase C-terminal domain-like"/>
    <property type="match status" value="1"/>
</dbReference>
<dbReference type="Gene3D" id="1.10.1040.10">
    <property type="entry name" value="N-(1-d-carboxylethyl)-l-norvaline Dehydrogenase, domain 2"/>
    <property type="match status" value="1"/>
</dbReference>
<name>A0ABU1UMD2_9ACTN</name>
<dbReference type="InterPro" id="IPR013328">
    <property type="entry name" value="6PGD_dom2"/>
</dbReference>
<dbReference type="PANTHER" id="PTHR43060:SF15">
    <property type="entry name" value="3-HYDROXYISOBUTYRATE DEHYDROGENASE-LIKE 1, MITOCHONDRIAL-RELATED"/>
    <property type="match status" value="1"/>
</dbReference>
<organism evidence="6 7">
    <name type="scientific">Aeromicrobium panaciterrae</name>
    <dbReference type="NCBI Taxonomy" id="363861"/>
    <lineage>
        <taxon>Bacteria</taxon>
        <taxon>Bacillati</taxon>
        <taxon>Actinomycetota</taxon>
        <taxon>Actinomycetes</taxon>
        <taxon>Propionibacteriales</taxon>
        <taxon>Nocardioidaceae</taxon>
        <taxon>Aeromicrobium</taxon>
    </lineage>
</organism>
<sequence length="293" mass="30476">MKPKRTGFIGLGNIGKPMALRLAADESIDLRVFDVAPEPVAELVAAGATEAESIGALGNWADVICVMVRDDDQVRSVLGEVLKDLQTRNDFIPVSFVIHSTVAPETPAELVNQVMGVCGFAVEIVDAPVSGGPMGAADGSLAIMVGASSEAFKAVEPVLSVMGTKVIHAGELGSGTKFKLARNLLHFVSFTATAEAARLAEAAGLDIKVLGDVVRHTDAITGGPGAVMHRDTTAPIPEGDFWEGVFSHVRALGEKDLGFAIQLAEKLDVDVPLARLAADRLGPALGLQGDHDG</sequence>
<dbReference type="InterPro" id="IPR008927">
    <property type="entry name" value="6-PGluconate_DH-like_C_sf"/>
</dbReference>
<dbReference type="InterPro" id="IPR015815">
    <property type="entry name" value="HIBADH-related"/>
</dbReference>
<dbReference type="PANTHER" id="PTHR43060">
    <property type="entry name" value="3-HYDROXYISOBUTYRATE DEHYDROGENASE-LIKE 1, MITOCHONDRIAL-RELATED"/>
    <property type="match status" value="1"/>
</dbReference>
<evidence type="ECO:0000256" key="1">
    <source>
        <dbReference type="ARBA" id="ARBA00009080"/>
    </source>
</evidence>
<dbReference type="PIRSF" id="PIRSF000103">
    <property type="entry name" value="HIBADH"/>
    <property type="match status" value="1"/>
</dbReference>
<keyword evidence="7" id="KW-1185">Reference proteome</keyword>
<accession>A0ABU1UMD2</accession>
<dbReference type="EC" id="1.1.1.31" evidence="6"/>
<proteinExistence type="inferred from homology"/>
<dbReference type="Gene3D" id="3.40.50.720">
    <property type="entry name" value="NAD(P)-binding Rossmann-like Domain"/>
    <property type="match status" value="1"/>
</dbReference>
<protein>
    <submittedName>
        <fullName evidence="6">3-hydroxyisobutyrate dehydrogenase</fullName>
        <ecNumber evidence="6">1.1.1.31</ecNumber>
    </submittedName>
</protein>
<evidence type="ECO:0000256" key="3">
    <source>
        <dbReference type="ARBA" id="ARBA00023027"/>
    </source>
</evidence>
<reference evidence="6 7" key="1">
    <citation type="submission" date="2023-07" db="EMBL/GenBank/DDBJ databases">
        <title>Sorghum-associated microbial communities from plants grown in Nebraska, USA.</title>
        <authorList>
            <person name="Schachtman D."/>
        </authorList>
    </citation>
    <scope>NUCLEOTIDE SEQUENCE [LARGE SCALE GENOMIC DNA]</scope>
    <source>
        <strain evidence="6 7">BE248</strain>
    </source>
</reference>
<dbReference type="InterPro" id="IPR036291">
    <property type="entry name" value="NAD(P)-bd_dom_sf"/>
</dbReference>
<evidence type="ECO:0000259" key="5">
    <source>
        <dbReference type="Pfam" id="PF14833"/>
    </source>
</evidence>
<dbReference type="Pfam" id="PF03446">
    <property type="entry name" value="NAD_binding_2"/>
    <property type="match status" value="1"/>
</dbReference>
<feature type="domain" description="6-phosphogluconate dehydrogenase NADP-binding" evidence="4">
    <location>
        <begin position="6"/>
        <end position="170"/>
    </location>
</feature>
<comment type="caution">
    <text evidence="6">The sequence shown here is derived from an EMBL/GenBank/DDBJ whole genome shotgun (WGS) entry which is preliminary data.</text>
</comment>
<dbReference type="GO" id="GO:0008442">
    <property type="term" value="F:3-hydroxyisobutyrate dehydrogenase activity"/>
    <property type="evidence" value="ECO:0007669"/>
    <property type="project" value="UniProtKB-EC"/>
</dbReference>
<comment type="similarity">
    <text evidence="1">Belongs to the HIBADH-related family.</text>
</comment>
<evidence type="ECO:0000313" key="7">
    <source>
        <dbReference type="Proteomes" id="UP001257739"/>
    </source>
</evidence>
<evidence type="ECO:0000313" key="6">
    <source>
        <dbReference type="EMBL" id="MDR7086336.1"/>
    </source>
</evidence>
<dbReference type="Pfam" id="PF14833">
    <property type="entry name" value="NAD_binding_11"/>
    <property type="match status" value="1"/>
</dbReference>
<gene>
    <name evidence="6" type="ORF">J2X11_001175</name>
</gene>
<dbReference type="InterPro" id="IPR029154">
    <property type="entry name" value="HIBADH-like_NADP-bd"/>
</dbReference>